<protein>
    <submittedName>
        <fullName evidence="1">Uncharacterized protein</fullName>
    </submittedName>
</protein>
<proteinExistence type="predicted"/>
<name>A0AAD8X0F9_LOLMU</name>
<dbReference type="AlphaFoldDB" id="A0AAD8X0F9"/>
<comment type="caution">
    <text evidence="1">The sequence shown here is derived from an EMBL/GenBank/DDBJ whole genome shotgun (WGS) entry which is preliminary data.</text>
</comment>
<accession>A0AAD8X0F9</accession>
<evidence type="ECO:0000313" key="1">
    <source>
        <dbReference type="EMBL" id="KAK1686869.1"/>
    </source>
</evidence>
<sequence length="272" mass="30670">MCSDRRDPLTLPRLVQPPLLDSPVVDSSGAALCVFSGGGATFSALGGDRAIAVEFFPCKAKLGDGSVRDIERYTTVRLDVEFADIDPQELQSLEEKAVKNLVERIGESVYWGPNQEVSLLRFDNWKGEYVRTEDGEQIVAEIDEQESWASKQVTLSAELVDLKCHSKVGYVQSKMDAHMANDEWGAQEQVPEDVDEDLMKEVADHVNDADDNELVNLNDKEDNAIEVGKLWPSMDEFRMSFKTYAVKHEFEAKTMWTYRKKFYARCQGCIAI</sequence>
<gene>
    <name evidence="1" type="ORF">QYE76_047717</name>
</gene>
<keyword evidence="2" id="KW-1185">Reference proteome</keyword>
<reference evidence="1" key="1">
    <citation type="submission" date="2023-07" db="EMBL/GenBank/DDBJ databases">
        <title>A chromosome-level genome assembly of Lolium multiflorum.</title>
        <authorList>
            <person name="Chen Y."/>
            <person name="Copetti D."/>
            <person name="Kolliker R."/>
            <person name="Studer B."/>
        </authorList>
    </citation>
    <scope>NUCLEOTIDE SEQUENCE</scope>
    <source>
        <strain evidence="1">02402/16</strain>
        <tissue evidence="1">Leaf</tissue>
    </source>
</reference>
<dbReference type="Proteomes" id="UP001231189">
    <property type="component" value="Unassembled WGS sequence"/>
</dbReference>
<dbReference type="EMBL" id="JAUUTY010000002">
    <property type="protein sequence ID" value="KAK1686869.1"/>
    <property type="molecule type" value="Genomic_DNA"/>
</dbReference>
<organism evidence="1 2">
    <name type="scientific">Lolium multiflorum</name>
    <name type="common">Italian ryegrass</name>
    <name type="synonym">Lolium perenne subsp. multiflorum</name>
    <dbReference type="NCBI Taxonomy" id="4521"/>
    <lineage>
        <taxon>Eukaryota</taxon>
        <taxon>Viridiplantae</taxon>
        <taxon>Streptophyta</taxon>
        <taxon>Embryophyta</taxon>
        <taxon>Tracheophyta</taxon>
        <taxon>Spermatophyta</taxon>
        <taxon>Magnoliopsida</taxon>
        <taxon>Liliopsida</taxon>
        <taxon>Poales</taxon>
        <taxon>Poaceae</taxon>
        <taxon>BOP clade</taxon>
        <taxon>Pooideae</taxon>
        <taxon>Poodae</taxon>
        <taxon>Poeae</taxon>
        <taxon>Poeae Chloroplast Group 2 (Poeae type)</taxon>
        <taxon>Loliodinae</taxon>
        <taxon>Loliinae</taxon>
        <taxon>Lolium</taxon>
    </lineage>
</organism>
<evidence type="ECO:0000313" key="2">
    <source>
        <dbReference type="Proteomes" id="UP001231189"/>
    </source>
</evidence>